<evidence type="ECO:0000313" key="15">
    <source>
        <dbReference type="Proteomes" id="UP000026961"/>
    </source>
</evidence>
<dbReference type="PANTHER" id="PTHR47955:SF14">
    <property type="entry name" value="OS01G0543600 PROTEIN"/>
    <property type="match status" value="1"/>
</dbReference>
<dbReference type="GO" id="GO:0005506">
    <property type="term" value="F:iron ion binding"/>
    <property type="evidence" value="ECO:0007669"/>
    <property type="project" value="InterPro"/>
</dbReference>
<keyword evidence="5 13" id="KW-0812">Transmembrane</keyword>
<evidence type="ECO:0000256" key="13">
    <source>
        <dbReference type="SAM" id="Phobius"/>
    </source>
</evidence>
<keyword evidence="10 12" id="KW-0503">Monooxygenase</keyword>
<reference evidence="14" key="1">
    <citation type="submission" date="2015-04" db="UniProtKB">
        <authorList>
            <consortium name="EnsemblPlants"/>
        </authorList>
    </citation>
    <scope>IDENTIFICATION</scope>
</reference>
<comment type="similarity">
    <text evidence="3 12">Belongs to the cytochrome P450 family.</text>
</comment>
<dbReference type="InterPro" id="IPR002401">
    <property type="entry name" value="Cyt_P450_E_grp-I"/>
</dbReference>
<dbReference type="InterPro" id="IPR036396">
    <property type="entry name" value="Cyt_P450_sf"/>
</dbReference>
<dbReference type="SUPFAM" id="SSF48264">
    <property type="entry name" value="Cytochrome P450"/>
    <property type="match status" value="1"/>
</dbReference>
<evidence type="ECO:0000256" key="5">
    <source>
        <dbReference type="ARBA" id="ARBA00022692"/>
    </source>
</evidence>
<dbReference type="CDD" id="cd11072">
    <property type="entry name" value="CYP71-like"/>
    <property type="match status" value="1"/>
</dbReference>
<feature type="transmembrane region" description="Helical" evidence="13">
    <location>
        <begin position="12"/>
        <end position="34"/>
    </location>
</feature>
<sequence length="525" mass="59239">MELNLQLEAKIAAQAVVIVFFFLLLPLALLFHFARAAISSRDRKTRELILSKLPSPPYKLPVIGHMHLIGPLPYVSLRDLAAKHGRDGLMLVRLGSVPTLVVSSPRAAEAVLRTHDLAFASRPRSMVTDIIMYGALDSCFAPYSDHFRSVKKVVTVHLLNSKRVQAYRHVREEEVRLVMARLRGAAAAAAAVDVSQTLQFFANDLICRAVSGKFLCEQGRNKVFRDLMEANSNLLGGFNLEAYFPGLARMPLISKLICARAMGIRRRWDQLLDMLIDDHVVSARDRAKNDDDDDFIHVLLSLQDEYGFTRDHIKAISIDMFEAGTDTSHLVLEYAMVELIRNPHILTKLQDEVRSITPKGQHMVTEDDIADMVYLKAVIKEALRLHAPGGLTIPHLAREDCNVDGYMIPAGTRVLINLWALSRDVNYWDKPDEFLPERFMDGSNKNTDFKGQDFQFLPFGSGRRMCPGIHSGKVTLEIMLANLVYCFNWKLPSGMKKEDIDMTDVFGLAIHRKEKLFLVPQIANY</sequence>
<evidence type="ECO:0000256" key="4">
    <source>
        <dbReference type="ARBA" id="ARBA00022617"/>
    </source>
</evidence>
<dbReference type="HOGENOM" id="CLU_001570_4_1_1"/>
<evidence type="ECO:0000256" key="9">
    <source>
        <dbReference type="ARBA" id="ARBA00023004"/>
    </source>
</evidence>
<dbReference type="PROSITE" id="PS00086">
    <property type="entry name" value="CYTOCHROME_P450"/>
    <property type="match status" value="1"/>
</dbReference>
<evidence type="ECO:0000256" key="10">
    <source>
        <dbReference type="ARBA" id="ARBA00023033"/>
    </source>
</evidence>
<dbReference type="Gramene" id="OGLUM08G00510.1">
    <property type="protein sequence ID" value="OGLUM08G00510.1"/>
    <property type="gene ID" value="OGLUM08G00510"/>
</dbReference>
<dbReference type="AlphaFoldDB" id="A0A0E0APX5"/>
<evidence type="ECO:0000313" key="14">
    <source>
        <dbReference type="EnsemblPlants" id="OGLUM08G00510.1"/>
    </source>
</evidence>
<dbReference type="GO" id="GO:0016705">
    <property type="term" value="F:oxidoreductase activity, acting on paired donors, with incorporation or reduction of molecular oxygen"/>
    <property type="evidence" value="ECO:0007669"/>
    <property type="project" value="InterPro"/>
</dbReference>
<evidence type="ECO:0000256" key="8">
    <source>
        <dbReference type="ARBA" id="ARBA00023002"/>
    </source>
</evidence>
<dbReference type="GO" id="GO:0004497">
    <property type="term" value="F:monooxygenase activity"/>
    <property type="evidence" value="ECO:0007669"/>
    <property type="project" value="UniProtKB-KW"/>
</dbReference>
<feature type="binding site" description="axial binding residue" evidence="11">
    <location>
        <position position="466"/>
    </location>
    <ligand>
        <name>heme</name>
        <dbReference type="ChEBI" id="CHEBI:30413"/>
    </ligand>
    <ligandPart>
        <name>Fe</name>
        <dbReference type="ChEBI" id="CHEBI:18248"/>
    </ligandPart>
</feature>
<keyword evidence="9 11" id="KW-0408">Iron</keyword>
<evidence type="ECO:0000256" key="3">
    <source>
        <dbReference type="ARBA" id="ARBA00010617"/>
    </source>
</evidence>
<comment type="cofactor">
    <cofactor evidence="1 11">
        <name>heme</name>
        <dbReference type="ChEBI" id="CHEBI:30413"/>
    </cofactor>
</comment>
<dbReference type="GO" id="GO:0020037">
    <property type="term" value="F:heme binding"/>
    <property type="evidence" value="ECO:0007669"/>
    <property type="project" value="InterPro"/>
</dbReference>
<dbReference type="Pfam" id="PF00067">
    <property type="entry name" value="p450"/>
    <property type="match status" value="1"/>
</dbReference>
<dbReference type="STRING" id="40148.A0A0E0APX5"/>
<dbReference type="PRINTS" id="PR00385">
    <property type="entry name" value="P450"/>
</dbReference>
<keyword evidence="15" id="KW-1185">Reference proteome</keyword>
<proteinExistence type="inferred from homology"/>
<evidence type="ECO:0000256" key="6">
    <source>
        <dbReference type="ARBA" id="ARBA00022723"/>
    </source>
</evidence>
<dbReference type="InterPro" id="IPR001128">
    <property type="entry name" value="Cyt_P450"/>
</dbReference>
<dbReference type="InterPro" id="IPR017972">
    <property type="entry name" value="Cyt_P450_CS"/>
</dbReference>
<organism evidence="14">
    <name type="scientific">Oryza glumipatula</name>
    <dbReference type="NCBI Taxonomy" id="40148"/>
    <lineage>
        <taxon>Eukaryota</taxon>
        <taxon>Viridiplantae</taxon>
        <taxon>Streptophyta</taxon>
        <taxon>Embryophyta</taxon>
        <taxon>Tracheophyta</taxon>
        <taxon>Spermatophyta</taxon>
        <taxon>Magnoliopsida</taxon>
        <taxon>Liliopsida</taxon>
        <taxon>Poales</taxon>
        <taxon>Poaceae</taxon>
        <taxon>BOP clade</taxon>
        <taxon>Oryzoideae</taxon>
        <taxon>Oryzeae</taxon>
        <taxon>Oryzinae</taxon>
        <taxon>Oryza</taxon>
    </lineage>
</organism>
<evidence type="ECO:0000256" key="7">
    <source>
        <dbReference type="ARBA" id="ARBA00022989"/>
    </source>
</evidence>
<evidence type="ECO:0000256" key="11">
    <source>
        <dbReference type="PIRSR" id="PIRSR602401-1"/>
    </source>
</evidence>
<accession>A0A0E0APX5</accession>
<evidence type="ECO:0008006" key="16">
    <source>
        <dbReference type="Google" id="ProtNLM"/>
    </source>
</evidence>
<keyword evidence="13" id="KW-0472">Membrane</keyword>
<evidence type="ECO:0000256" key="1">
    <source>
        <dbReference type="ARBA" id="ARBA00001971"/>
    </source>
</evidence>
<keyword evidence="4 11" id="KW-0349">Heme</keyword>
<protein>
    <recommendedName>
        <fullName evidence="16">Cytochrome P450</fullName>
    </recommendedName>
</protein>
<dbReference type="Proteomes" id="UP000026961">
    <property type="component" value="Chromosome 8"/>
</dbReference>
<evidence type="ECO:0000256" key="12">
    <source>
        <dbReference type="RuleBase" id="RU000461"/>
    </source>
</evidence>
<dbReference type="EnsemblPlants" id="OGLUM08G00510.1">
    <property type="protein sequence ID" value="OGLUM08G00510.1"/>
    <property type="gene ID" value="OGLUM08G00510"/>
</dbReference>
<comment type="pathway">
    <text evidence="2">Secondary metabolite biosynthesis.</text>
</comment>
<dbReference type="PANTHER" id="PTHR47955">
    <property type="entry name" value="CYTOCHROME P450 FAMILY 71 PROTEIN"/>
    <property type="match status" value="1"/>
</dbReference>
<keyword evidence="6 11" id="KW-0479">Metal-binding</keyword>
<dbReference type="eggNOG" id="KOG0156">
    <property type="taxonomic scope" value="Eukaryota"/>
</dbReference>
<dbReference type="Gene3D" id="1.10.630.10">
    <property type="entry name" value="Cytochrome P450"/>
    <property type="match status" value="1"/>
</dbReference>
<keyword evidence="7 13" id="KW-1133">Transmembrane helix</keyword>
<name>A0A0E0APX5_9ORYZ</name>
<evidence type="ECO:0000256" key="2">
    <source>
        <dbReference type="ARBA" id="ARBA00005179"/>
    </source>
</evidence>
<reference evidence="14" key="2">
    <citation type="submission" date="2018-05" db="EMBL/GenBank/DDBJ databases">
        <title>OgluRS3 (Oryza glumaepatula Reference Sequence Version 3).</title>
        <authorList>
            <person name="Zhang J."/>
            <person name="Kudrna D."/>
            <person name="Lee S."/>
            <person name="Talag J."/>
            <person name="Welchert J."/>
            <person name="Wing R.A."/>
        </authorList>
    </citation>
    <scope>NUCLEOTIDE SEQUENCE [LARGE SCALE GENOMIC DNA]</scope>
</reference>
<keyword evidence="8 12" id="KW-0560">Oxidoreductase</keyword>
<dbReference type="PRINTS" id="PR00463">
    <property type="entry name" value="EP450I"/>
</dbReference>
<dbReference type="FunFam" id="1.10.630.10:FF:000055">
    <property type="entry name" value="Cytochrome P450 71A26"/>
    <property type="match status" value="1"/>
</dbReference>